<organism evidence="2 3">
    <name type="scientific">Lithocarpus litseifolius</name>
    <dbReference type="NCBI Taxonomy" id="425828"/>
    <lineage>
        <taxon>Eukaryota</taxon>
        <taxon>Viridiplantae</taxon>
        <taxon>Streptophyta</taxon>
        <taxon>Embryophyta</taxon>
        <taxon>Tracheophyta</taxon>
        <taxon>Spermatophyta</taxon>
        <taxon>Magnoliopsida</taxon>
        <taxon>eudicotyledons</taxon>
        <taxon>Gunneridae</taxon>
        <taxon>Pentapetalae</taxon>
        <taxon>rosids</taxon>
        <taxon>fabids</taxon>
        <taxon>Fagales</taxon>
        <taxon>Fagaceae</taxon>
        <taxon>Lithocarpus</taxon>
    </lineage>
</organism>
<evidence type="ECO:0000313" key="3">
    <source>
        <dbReference type="Proteomes" id="UP001459277"/>
    </source>
</evidence>
<keyword evidence="3" id="KW-1185">Reference proteome</keyword>
<dbReference type="AlphaFoldDB" id="A0AAW2DFM8"/>
<proteinExistence type="predicted"/>
<dbReference type="EMBL" id="JAZDWU010000003">
    <property type="protein sequence ID" value="KAL0008929.1"/>
    <property type="molecule type" value="Genomic_DNA"/>
</dbReference>
<feature type="chain" id="PRO_5043396812" evidence="1">
    <location>
        <begin position="18"/>
        <end position="241"/>
    </location>
</feature>
<reference evidence="2 3" key="1">
    <citation type="submission" date="2024-01" db="EMBL/GenBank/DDBJ databases">
        <title>A telomere-to-telomere, gap-free genome of sweet tea (Lithocarpus litseifolius).</title>
        <authorList>
            <person name="Zhou J."/>
        </authorList>
    </citation>
    <scope>NUCLEOTIDE SEQUENCE [LARGE SCALE GENOMIC DNA]</scope>
    <source>
        <strain evidence="2">Zhou-2022a</strain>
        <tissue evidence="2">Leaf</tissue>
    </source>
</reference>
<evidence type="ECO:0000256" key="1">
    <source>
        <dbReference type="SAM" id="SignalP"/>
    </source>
</evidence>
<comment type="caution">
    <text evidence="2">The sequence shown here is derived from an EMBL/GenBank/DDBJ whole genome shotgun (WGS) entry which is preliminary data.</text>
</comment>
<dbReference type="Proteomes" id="UP001459277">
    <property type="component" value="Unassembled WGS sequence"/>
</dbReference>
<evidence type="ECO:0000313" key="2">
    <source>
        <dbReference type="EMBL" id="KAL0008929.1"/>
    </source>
</evidence>
<keyword evidence="1" id="KW-0732">Signal</keyword>
<protein>
    <submittedName>
        <fullName evidence="2">Uncharacterized protein</fullName>
    </submittedName>
</protein>
<gene>
    <name evidence="2" type="ORF">SO802_010431</name>
</gene>
<sequence length="241" mass="27540">MRHRLFLLLLFLDFTSAGEEVRKKKKVGGKSFLPTFWDDADATTLKAYEALSVDDLSPLMAKLSSEVMSSHIQKLVQSRRWPRFEPVIKSLSAKNEMFKNKVVILTIEAENDNEHVAVLEKSLQVEKGFYKLEDKHIGDLELKLQKAEATAVKEFKDSNEYSDELCGYYVEGFDLLRKWMAKHHPNLDLFGLVMGEVEKELLVDHPSKVIVKNVTEEATDVVEVMEEARITTPADLVPDKQ</sequence>
<feature type="signal peptide" evidence="1">
    <location>
        <begin position="1"/>
        <end position="17"/>
    </location>
</feature>
<name>A0AAW2DFM8_9ROSI</name>
<accession>A0AAW2DFM8</accession>